<dbReference type="Gene3D" id="2.60.40.1820">
    <property type="match status" value="1"/>
</dbReference>
<protein>
    <recommendedName>
        <fullName evidence="2">Late embryogenesis abundant protein LEA-2 subgroup domain-containing protein</fullName>
    </recommendedName>
</protein>
<dbReference type="Gramene" id="rna-AYBTSS11_LOCUS963">
    <property type="protein sequence ID" value="CAJ1813658.1"/>
    <property type="gene ID" value="gene-AYBTSS11_LOCUS963"/>
</dbReference>
<gene>
    <name evidence="3" type="ORF">AYBTSS11_LOCUS963</name>
</gene>
<evidence type="ECO:0000313" key="4">
    <source>
        <dbReference type="Proteomes" id="UP001189624"/>
    </source>
</evidence>
<evidence type="ECO:0000256" key="1">
    <source>
        <dbReference type="SAM" id="Phobius"/>
    </source>
</evidence>
<proteinExistence type="predicted"/>
<keyword evidence="1" id="KW-1133">Transmembrane helix</keyword>
<organism evidence="3 4">
    <name type="scientific">Sphenostylis stenocarpa</name>
    <dbReference type="NCBI Taxonomy" id="92480"/>
    <lineage>
        <taxon>Eukaryota</taxon>
        <taxon>Viridiplantae</taxon>
        <taxon>Streptophyta</taxon>
        <taxon>Embryophyta</taxon>
        <taxon>Tracheophyta</taxon>
        <taxon>Spermatophyta</taxon>
        <taxon>Magnoliopsida</taxon>
        <taxon>eudicotyledons</taxon>
        <taxon>Gunneridae</taxon>
        <taxon>Pentapetalae</taxon>
        <taxon>rosids</taxon>
        <taxon>fabids</taxon>
        <taxon>Fabales</taxon>
        <taxon>Fabaceae</taxon>
        <taxon>Papilionoideae</taxon>
        <taxon>50 kb inversion clade</taxon>
        <taxon>NPAAA clade</taxon>
        <taxon>indigoferoid/millettioid clade</taxon>
        <taxon>Phaseoleae</taxon>
        <taxon>Sphenostylis</taxon>
    </lineage>
</organism>
<name>A0AA86V1D5_9FABA</name>
<dbReference type="AlphaFoldDB" id="A0AA86V1D5"/>
<keyword evidence="1" id="KW-0472">Membrane</keyword>
<accession>A0AA86V1D5</accession>
<dbReference type="InterPro" id="IPR055301">
    <property type="entry name" value="Lea14-like_2"/>
</dbReference>
<feature type="domain" description="Late embryogenesis abundant protein LEA-2 subgroup" evidence="2">
    <location>
        <begin position="75"/>
        <end position="170"/>
    </location>
</feature>
<evidence type="ECO:0000313" key="3">
    <source>
        <dbReference type="EMBL" id="CAJ1813658.1"/>
    </source>
</evidence>
<evidence type="ECO:0000259" key="2">
    <source>
        <dbReference type="Pfam" id="PF03168"/>
    </source>
</evidence>
<dbReference type="Pfam" id="PF03168">
    <property type="entry name" value="LEA_2"/>
    <property type="match status" value="1"/>
</dbReference>
<sequence>MKRGSGSKGGKITCLVVTLCAVILVLLLLVLLAFTVLKPHQPISTVDSIQIEDMNLSMDIFEMSIDVNVTLEVDVSIYNRNKFGFEYHNSSAQLFYKEELIGEGPIPNGEILAEETKGMNLTLTIMADRLVSNSEIKNDVASGSIPLNTIVRMFGTVKVLGFIKFDVASTSSCDFNLDISSRKVVNNNCISKTKVSG</sequence>
<dbReference type="InterPro" id="IPR004864">
    <property type="entry name" value="LEA_2"/>
</dbReference>
<keyword evidence="1" id="KW-0812">Transmembrane</keyword>
<dbReference type="SUPFAM" id="SSF117070">
    <property type="entry name" value="LEA14-like"/>
    <property type="match status" value="1"/>
</dbReference>
<dbReference type="EMBL" id="OY731398">
    <property type="protein sequence ID" value="CAJ1813658.1"/>
    <property type="molecule type" value="Genomic_DNA"/>
</dbReference>
<dbReference type="Proteomes" id="UP001189624">
    <property type="component" value="Chromosome 1"/>
</dbReference>
<feature type="transmembrane region" description="Helical" evidence="1">
    <location>
        <begin position="12"/>
        <end position="37"/>
    </location>
</feature>
<keyword evidence="4" id="KW-1185">Reference proteome</keyword>
<reference evidence="3" key="1">
    <citation type="submission" date="2023-10" db="EMBL/GenBank/DDBJ databases">
        <authorList>
            <person name="Domelevo Entfellner J.-B."/>
        </authorList>
    </citation>
    <scope>NUCLEOTIDE SEQUENCE</scope>
</reference>
<dbReference type="PANTHER" id="PTHR31852">
    <property type="entry name" value="LATE EMBRYOGENESIS ABUNDANT (LEA) HYDROXYPROLINE-RICH GLYCOPROTEIN FAMILY"/>
    <property type="match status" value="1"/>
</dbReference>